<comment type="caution">
    <text evidence="3">The sequence shown here is derived from an EMBL/GenBank/DDBJ whole genome shotgun (WGS) entry which is preliminary data.</text>
</comment>
<evidence type="ECO:0000313" key="4">
    <source>
        <dbReference type="Proteomes" id="UP001457282"/>
    </source>
</evidence>
<reference evidence="3 4" key="1">
    <citation type="journal article" date="2023" name="G3 (Bethesda)">
        <title>A chromosome-length genome assembly and annotation of blackberry (Rubus argutus, cv. 'Hillquist').</title>
        <authorList>
            <person name="Bruna T."/>
            <person name="Aryal R."/>
            <person name="Dudchenko O."/>
            <person name="Sargent D.J."/>
            <person name="Mead D."/>
            <person name="Buti M."/>
            <person name="Cavallini A."/>
            <person name="Hytonen T."/>
            <person name="Andres J."/>
            <person name="Pham M."/>
            <person name="Weisz D."/>
            <person name="Mascagni F."/>
            <person name="Usai G."/>
            <person name="Natali L."/>
            <person name="Bassil N."/>
            <person name="Fernandez G.E."/>
            <person name="Lomsadze A."/>
            <person name="Armour M."/>
            <person name="Olukolu B."/>
            <person name="Poorten T."/>
            <person name="Britton C."/>
            <person name="Davik J."/>
            <person name="Ashrafi H."/>
            <person name="Aiden E.L."/>
            <person name="Borodovsky M."/>
            <person name="Worthington M."/>
        </authorList>
    </citation>
    <scope>NUCLEOTIDE SEQUENCE [LARGE SCALE GENOMIC DNA]</scope>
    <source>
        <strain evidence="3">PI 553951</strain>
    </source>
</reference>
<dbReference type="EMBL" id="JBEDUW010000004">
    <property type="protein sequence ID" value="KAK9934532.1"/>
    <property type="molecule type" value="Genomic_DNA"/>
</dbReference>
<feature type="domain" description="Sieve element occlusion N-terminal" evidence="1">
    <location>
        <begin position="65"/>
        <end position="367"/>
    </location>
</feature>
<dbReference type="Pfam" id="PF14577">
    <property type="entry name" value="SEO_C"/>
    <property type="match status" value="1"/>
</dbReference>
<dbReference type="PANTHER" id="PTHR33232:SF20">
    <property type="entry name" value="PROTEIN SIEVE ELEMENT OCCLUSION B-LIKE"/>
    <property type="match status" value="1"/>
</dbReference>
<evidence type="ECO:0000313" key="3">
    <source>
        <dbReference type="EMBL" id="KAK9934532.1"/>
    </source>
</evidence>
<accession>A0AAW1XFL7</accession>
<evidence type="ECO:0000259" key="2">
    <source>
        <dbReference type="Pfam" id="PF14577"/>
    </source>
</evidence>
<evidence type="ECO:0008006" key="5">
    <source>
        <dbReference type="Google" id="ProtNLM"/>
    </source>
</evidence>
<organism evidence="3 4">
    <name type="scientific">Rubus argutus</name>
    <name type="common">Southern blackberry</name>
    <dbReference type="NCBI Taxonomy" id="59490"/>
    <lineage>
        <taxon>Eukaryota</taxon>
        <taxon>Viridiplantae</taxon>
        <taxon>Streptophyta</taxon>
        <taxon>Embryophyta</taxon>
        <taxon>Tracheophyta</taxon>
        <taxon>Spermatophyta</taxon>
        <taxon>Magnoliopsida</taxon>
        <taxon>eudicotyledons</taxon>
        <taxon>Gunneridae</taxon>
        <taxon>Pentapetalae</taxon>
        <taxon>rosids</taxon>
        <taxon>fabids</taxon>
        <taxon>Rosales</taxon>
        <taxon>Rosaceae</taxon>
        <taxon>Rosoideae</taxon>
        <taxon>Rosoideae incertae sedis</taxon>
        <taxon>Rubus</taxon>
    </lineage>
</organism>
<name>A0AAW1XFL7_RUBAR</name>
<dbReference type="GO" id="GO:0010088">
    <property type="term" value="P:phloem development"/>
    <property type="evidence" value="ECO:0007669"/>
    <property type="project" value="InterPro"/>
</dbReference>
<dbReference type="AlphaFoldDB" id="A0AAW1XFL7"/>
<dbReference type="InterPro" id="IPR039299">
    <property type="entry name" value="SEOA"/>
</dbReference>
<dbReference type="InterPro" id="IPR027942">
    <property type="entry name" value="SEO_N"/>
</dbReference>
<sequence length="780" mass="89103">MAFAPQNKANFQDTNPVPQNAFVAQNALVPQNKAPTTLRRGDNYRTPPAPLLGRDGRRQFSTLTSDDNSLITQVMDTDKFHDRPYDAIPVSMKHILQAVEVIFSRVTKPDIHGNLLLPGSAVVPTGAHADALEHHEKFLHDSLSSLPGNYDVPISVFNAISAEIFGQWLSGEDANKTTMDILRIVQHYDWDEKVVLTLGAFAVKDGEFWLLAQLYTTNALAKAVGTLRQLTDILERAGTVLKPKFDAYNNLVNTVLKVTKCIIQLQELRRDPHLTEELESTASTAHIPTAAYWTIRSIVVAASQLLGITGMGPEYVTETWELSSLSHKLENIHSHLQETLKRLYDVIQRKKDDEALALIASILETPHIDNTRSLRVLFYKDDQPALYDGYNKRRVDIDVLKRKVVILFLSDLDVAQENEYMIAHQMYSEKRQFPTRPESQYEIVWVPIVDNWTEAKYQQFETLRNGMEWYTVYHPSVVSPTVIRYIRKQDKWNFVKKPLLVVMDPQGKIVHTNAVHMMCVFGSAAYPFTNNREKLLWEEEKWSIQLLADSLDQNLLNWIQEGKYICLYGGEDIVWIRDFTRAARSVALEAGIQLELLYLGKNKAKEQKLRSVMRMIEEEKLSHVLDWNLIWYFWIRLESMWQSKGQQLKNELLSSSQPRSTDSFSLRNDTVLKGIISLLSFGSTERGWAVIGTGTATDMSKANGEHMLRSLREYTSWEIKRRELGFTPALNEYLTGVFKSAPHHCTNLILPATGLMPETVACAECGRTMERFTMFRCCTD</sequence>
<feature type="domain" description="Sieve element occlusion C-terminal" evidence="2">
    <location>
        <begin position="532"/>
        <end position="779"/>
    </location>
</feature>
<dbReference type="Pfam" id="PF14576">
    <property type="entry name" value="SEO_N"/>
    <property type="match status" value="1"/>
</dbReference>
<dbReference type="Proteomes" id="UP001457282">
    <property type="component" value="Unassembled WGS sequence"/>
</dbReference>
<dbReference type="InterPro" id="IPR027944">
    <property type="entry name" value="SEO_C"/>
</dbReference>
<keyword evidence="4" id="KW-1185">Reference proteome</keyword>
<protein>
    <recommendedName>
        <fullName evidence="5">Protein SIEVE ELEMENT OCCLUSION B-like</fullName>
    </recommendedName>
</protein>
<gene>
    <name evidence="3" type="ORF">M0R45_021672</name>
</gene>
<proteinExistence type="predicted"/>
<dbReference type="PANTHER" id="PTHR33232">
    <property type="entry name" value="PROTEIN SIEVE ELEMENT OCCLUSION B-LIKE"/>
    <property type="match status" value="1"/>
</dbReference>
<evidence type="ECO:0000259" key="1">
    <source>
        <dbReference type="Pfam" id="PF14576"/>
    </source>
</evidence>